<reference evidence="1" key="1">
    <citation type="journal article" date="2020" name="mSystems">
        <title>Genome- and Community-Level Interaction Insights into Carbon Utilization and Element Cycling Functions of Hydrothermarchaeota in Hydrothermal Sediment.</title>
        <authorList>
            <person name="Zhou Z."/>
            <person name="Liu Y."/>
            <person name="Xu W."/>
            <person name="Pan J."/>
            <person name="Luo Z.H."/>
            <person name="Li M."/>
        </authorList>
    </citation>
    <scope>NUCLEOTIDE SEQUENCE [LARGE SCALE GENOMIC DNA]</scope>
    <source>
        <strain evidence="1">SpSt-1233</strain>
    </source>
</reference>
<dbReference type="Proteomes" id="UP000886069">
    <property type="component" value="Unassembled WGS sequence"/>
</dbReference>
<sequence>MRIGAILPHLLVFGGVRRYIELGNAFIARGHEFILFTPDGKEADWLRFEGEVRSFSHLAGSKLDVAISGSPELTGELDRADARQRVFYLQLENVRGEESIVRSGRYRIMVNSSGLERRVRSRYGIDPIDGIGGVNPAIFHPIGRKRGKTLDILCYGRLSRPRKGARFVVRAARWMHRRGYDVRLHLFDTLNPGEEDPRIGFDPGMPCVYYLGIPQERMAEMYSAADVFVSAEHRAGWSNTAAEASACGLAVVCTRSGTLDFAEDGASALVIGGRSPRGIRKALQELYRDRDLVSRIGAEASRRMLAFTWDAVCARMERSFTEISGG</sequence>
<dbReference type="Pfam" id="PF13692">
    <property type="entry name" value="Glyco_trans_1_4"/>
    <property type="match status" value="1"/>
</dbReference>
<dbReference type="Gene3D" id="3.40.50.2000">
    <property type="entry name" value="Glycogen Phosphorylase B"/>
    <property type="match status" value="2"/>
</dbReference>
<dbReference type="SUPFAM" id="SSF53756">
    <property type="entry name" value="UDP-Glycosyltransferase/glycogen phosphorylase"/>
    <property type="match status" value="1"/>
</dbReference>
<gene>
    <name evidence="1" type="ORF">ENO08_08125</name>
</gene>
<dbReference type="EMBL" id="DSEC01000584">
    <property type="protein sequence ID" value="HER44411.1"/>
    <property type="molecule type" value="Genomic_DNA"/>
</dbReference>
<dbReference type="PANTHER" id="PTHR12526">
    <property type="entry name" value="GLYCOSYLTRANSFERASE"/>
    <property type="match status" value="1"/>
</dbReference>
<organism evidence="1">
    <name type="scientific">Eiseniibacteriota bacterium</name>
    <dbReference type="NCBI Taxonomy" id="2212470"/>
    <lineage>
        <taxon>Bacteria</taxon>
        <taxon>Candidatus Eiseniibacteriota</taxon>
    </lineage>
</organism>
<accession>A0A7V2AW98</accession>
<dbReference type="CDD" id="cd03801">
    <property type="entry name" value="GT4_PimA-like"/>
    <property type="match status" value="1"/>
</dbReference>
<comment type="caution">
    <text evidence="1">The sequence shown here is derived from an EMBL/GenBank/DDBJ whole genome shotgun (WGS) entry which is preliminary data.</text>
</comment>
<evidence type="ECO:0000313" key="1">
    <source>
        <dbReference type="EMBL" id="HER44411.1"/>
    </source>
</evidence>
<dbReference type="AlphaFoldDB" id="A0A7V2AW98"/>
<protein>
    <submittedName>
        <fullName evidence="1">Glycosyltransferase</fullName>
    </submittedName>
</protein>
<name>A0A7V2AW98_UNCEI</name>
<proteinExistence type="predicted"/>